<evidence type="ECO:0008006" key="3">
    <source>
        <dbReference type="Google" id="ProtNLM"/>
    </source>
</evidence>
<protein>
    <recommendedName>
        <fullName evidence="3">F-box domain-containing protein</fullName>
    </recommendedName>
</protein>
<dbReference type="InterPro" id="IPR036047">
    <property type="entry name" value="F-box-like_dom_sf"/>
</dbReference>
<organism evidence="1 2">
    <name type="scientific">Aspergillus mulundensis</name>
    <dbReference type="NCBI Taxonomy" id="1810919"/>
    <lineage>
        <taxon>Eukaryota</taxon>
        <taxon>Fungi</taxon>
        <taxon>Dikarya</taxon>
        <taxon>Ascomycota</taxon>
        <taxon>Pezizomycotina</taxon>
        <taxon>Eurotiomycetes</taxon>
        <taxon>Eurotiomycetidae</taxon>
        <taxon>Eurotiales</taxon>
        <taxon>Aspergillaceae</taxon>
        <taxon>Aspergillus</taxon>
        <taxon>Aspergillus subgen. Nidulantes</taxon>
    </lineage>
</organism>
<accession>A0A3D8T2K1</accession>
<name>A0A3D8T2K1_9EURO</name>
<dbReference type="Proteomes" id="UP000256690">
    <property type="component" value="Unassembled WGS sequence"/>
</dbReference>
<proteinExistence type="predicted"/>
<evidence type="ECO:0000313" key="2">
    <source>
        <dbReference type="Proteomes" id="UP000256690"/>
    </source>
</evidence>
<dbReference type="GeneID" id="38110452"/>
<evidence type="ECO:0000313" key="1">
    <source>
        <dbReference type="EMBL" id="RDW92760.1"/>
    </source>
</evidence>
<dbReference type="RefSeq" id="XP_026607943.1">
    <property type="nucleotide sequence ID" value="XM_026742098.1"/>
</dbReference>
<comment type="caution">
    <text evidence="1">The sequence shown here is derived from an EMBL/GenBank/DDBJ whole genome shotgun (WGS) entry which is preliminary data.</text>
</comment>
<sequence length="514" mass="58573">MSDESTDPFLYLNYDCTYLVLQYLSIHDLAHAQLVCNLWHILLREWVGGPALRLHFPDAWKELRQEEEERQTAEMQGNIGNDGDMLEDAHDNRSSRLEMFNLYASDQACSEAWVSGRPKVTYNYPLGHPLGNMYTIAGDFIAWPQGDSIFWQRVGYQECESNAQLSQYPVKKLDVNVRRYNVHFIRAHAAGLLLLVVYVPEERVFREHVFHLETGKELWVKQRDEESGRPYPIAMGMDRLYLYHNNTRRGVDTYDLRTGTLLASQPSCLPDADIDNRQTRIWRLGGRDVLVALSVVNVHAWHIDALIHFIDPDQGRTIDTILFRHHVGLDPRAVKVRVSSRLNEFAFALVSEVCDEEMFLLKIQTFDYDFATGKFVKRGSSEWFDLTDLDIKPADLLDYDPFRRVIAVAGRRDISPRIISLDGDMGSFTCRTLAINTPAGSVVGGLENVIIDGSRLYVCYESVHCMDDSGRLARKHETAVFEFGTRSNSSSHLSLGGEVCLHPLDSIGDLGRLI</sequence>
<gene>
    <name evidence="1" type="ORF">DSM5745_00082</name>
</gene>
<dbReference type="SUPFAM" id="SSF81383">
    <property type="entry name" value="F-box domain"/>
    <property type="match status" value="1"/>
</dbReference>
<keyword evidence="2" id="KW-1185">Reference proteome</keyword>
<dbReference type="EMBL" id="PVWQ01000001">
    <property type="protein sequence ID" value="RDW92760.1"/>
    <property type="molecule type" value="Genomic_DNA"/>
</dbReference>
<dbReference type="CDD" id="cd09917">
    <property type="entry name" value="F-box_SF"/>
    <property type="match status" value="1"/>
</dbReference>
<dbReference type="SUPFAM" id="SSF50998">
    <property type="entry name" value="Quinoprotein alcohol dehydrogenase-like"/>
    <property type="match status" value="1"/>
</dbReference>
<dbReference type="AlphaFoldDB" id="A0A3D8T2K1"/>
<dbReference type="OrthoDB" id="4513447at2759"/>
<dbReference type="InterPro" id="IPR011047">
    <property type="entry name" value="Quinoprotein_ADH-like_sf"/>
</dbReference>
<reference evidence="1 2" key="1">
    <citation type="journal article" date="2018" name="IMA Fungus">
        <title>IMA Genome-F 9: Draft genome sequence of Annulohypoxylon stygium, Aspergillus mulundensis, Berkeleyomyces basicola (syn. Thielaviopsis basicola), Ceratocystis smalleyi, two Cercospora beticola strains, Coleophoma cylindrospora, Fusarium fracticaudum, Phialophora cf. hyalina, and Morchella septimelata.</title>
        <authorList>
            <person name="Wingfield B.D."/>
            <person name="Bills G.F."/>
            <person name="Dong Y."/>
            <person name="Huang W."/>
            <person name="Nel W.J."/>
            <person name="Swalarsk-Parry B.S."/>
            <person name="Vaghefi N."/>
            <person name="Wilken P.M."/>
            <person name="An Z."/>
            <person name="de Beer Z.W."/>
            <person name="De Vos L."/>
            <person name="Chen L."/>
            <person name="Duong T.A."/>
            <person name="Gao Y."/>
            <person name="Hammerbacher A."/>
            <person name="Kikkert J.R."/>
            <person name="Li Y."/>
            <person name="Li H."/>
            <person name="Li K."/>
            <person name="Li Q."/>
            <person name="Liu X."/>
            <person name="Ma X."/>
            <person name="Naidoo K."/>
            <person name="Pethybridge S.J."/>
            <person name="Sun J."/>
            <person name="Steenkamp E.T."/>
            <person name="van der Nest M.A."/>
            <person name="van Wyk S."/>
            <person name="Wingfield M.J."/>
            <person name="Xiong C."/>
            <person name="Yue Q."/>
            <person name="Zhang X."/>
        </authorList>
    </citation>
    <scope>NUCLEOTIDE SEQUENCE [LARGE SCALE GENOMIC DNA]</scope>
    <source>
        <strain evidence="1 2">DSM 5745</strain>
    </source>
</reference>